<dbReference type="AlphaFoldDB" id="A0A8J5HYP3"/>
<keyword evidence="1" id="KW-0131">Cell cycle</keyword>
<gene>
    <name evidence="5" type="ORF">ZIOFF_006631</name>
</gene>
<keyword evidence="1" id="KW-0498">Mitosis</keyword>
<evidence type="ECO:0000259" key="4">
    <source>
        <dbReference type="Pfam" id="PF03801"/>
    </source>
</evidence>
<comment type="subunit">
    <text evidence="1">Component of the NDC80 complex.</text>
</comment>
<protein>
    <recommendedName>
        <fullName evidence="1">Kinetochore protein NDC80</fullName>
    </recommendedName>
</protein>
<dbReference type="Proteomes" id="UP000734854">
    <property type="component" value="Unassembled WGS sequence"/>
</dbReference>
<feature type="region of interest" description="Disordered" evidence="3">
    <location>
        <begin position="1"/>
        <end position="44"/>
    </location>
</feature>
<comment type="caution">
    <text evidence="5">The sequence shown here is derived from an EMBL/GenBank/DDBJ whole genome shotgun (WGS) entry which is preliminary data.</text>
</comment>
<reference evidence="5 6" key="1">
    <citation type="submission" date="2020-08" db="EMBL/GenBank/DDBJ databases">
        <title>Plant Genome Project.</title>
        <authorList>
            <person name="Zhang R.-G."/>
        </authorList>
    </citation>
    <scope>NUCLEOTIDE SEQUENCE [LARGE SCALE GENOMIC DNA]</scope>
    <source>
        <tissue evidence="5">Rhizome</tissue>
    </source>
</reference>
<feature type="compositionally biased region" description="Low complexity" evidence="3">
    <location>
        <begin position="15"/>
        <end position="34"/>
    </location>
</feature>
<dbReference type="EMBL" id="JACMSC010000002">
    <property type="protein sequence ID" value="KAG6532779.1"/>
    <property type="molecule type" value="Genomic_DNA"/>
</dbReference>
<dbReference type="GO" id="GO:0005634">
    <property type="term" value="C:nucleus"/>
    <property type="evidence" value="ECO:0007669"/>
    <property type="project" value="UniProtKB-SubCell"/>
</dbReference>
<keyword evidence="1" id="KW-0137">Centromere</keyword>
<evidence type="ECO:0000256" key="1">
    <source>
        <dbReference type="RuleBase" id="RU368072"/>
    </source>
</evidence>
<feature type="coiled-coil region" evidence="2">
    <location>
        <begin position="200"/>
        <end position="227"/>
    </location>
</feature>
<comment type="function">
    <text evidence="1">Acts as a component of the essential kinetochore-associated NDC80 complex, which is required for chromosome segregation and spindle checkpoint activity.</text>
</comment>
<feature type="coiled-coil region" evidence="2">
    <location>
        <begin position="432"/>
        <end position="509"/>
    </location>
</feature>
<comment type="subcellular location">
    <subcellularLocation>
        <location evidence="1">Chromosome</location>
        <location evidence="1">Centromere</location>
        <location evidence="1">Kinetochore</location>
    </subcellularLocation>
    <subcellularLocation>
        <location evidence="1">Nucleus</location>
    </subcellularLocation>
</comment>
<keyword evidence="2" id="KW-0175">Coiled coil</keyword>
<accession>A0A8J5HYP3</accession>
<proteinExistence type="inferred from homology"/>
<name>A0A8J5HYP3_ZINOF</name>
<dbReference type="OrthoDB" id="7459479at2759"/>
<evidence type="ECO:0000256" key="2">
    <source>
        <dbReference type="SAM" id="Coils"/>
    </source>
</evidence>
<dbReference type="PANTHER" id="PTHR46681:SF1">
    <property type="entry name" value="KINETOCHORE PROTEIN NDC80 HOMOLOG"/>
    <property type="match status" value="1"/>
</dbReference>
<keyword evidence="1" id="KW-0539">Nucleus</keyword>
<dbReference type="Pfam" id="PF03801">
    <property type="entry name" value="Ndc80_HEC"/>
    <property type="match status" value="1"/>
</dbReference>
<comment type="similarity">
    <text evidence="1">Belongs to the NDC80/HEC1 family.</text>
</comment>
<dbReference type="GO" id="GO:0051315">
    <property type="term" value="P:attachment of mitotic spindle microtubules to kinetochore"/>
    <property type="evidence" value="ECO:0007669"/>
    <property type="project" value="UniProtKB-UniRule"/>
</dbReference>
<dbReference type="InterPro" id="IPR055260">
    <property type="entry name" value="Ndc80_CH"/>
</dbReference>
<evidence type="ECO:0000313" key="5">
    <source>
        <dbReference type="EMBL" id="KAG6532779.1"/>
    </source>
</evidence>
<keyword evidence="1" id="KW-0132">Cell division</keyword>
<dbReference type="GO" id="GO:0051301">
    <property type="term" value="P:cell division"/>
    <property type="evidence" value="ECO:0007669"/>
    <property type="project" value="UniProtKB-UniRule"/>
</dbReference>
<dbReference type="PANTHER" id="PTHR46681">
    <property type="entry name" value="KINETOCHORE PROTEIN NDC80 HOMOLOG"/>
    <property type="match status" value="1"/>
</dbReference>
<dbReference type="InterPro" id="IPR055307">
    <property type="entry name" value="NDC80_plants"/>
</dbReference>
<feature type="domain" description="Kinetochore protein Ndc80 CH" evidence="4">
    <location>
        <begin position="46"/>
        <end position="149"/>
    </location>
</feature>
<dbReference type="GO" id="GO:0031262">
    <property type="term" value="C:Ndc80 complex"/>
    <property type="evidence" value="ECO:0007669"/>
    <property type="project" value="UniProtKB-UniRule"/>
</dbReference>
<keyword evidence="1" id="KW-0995">Kinetochore</keyword>
<evidence type="ECO:0000313" key="6">
    <source>
        <dbReference type="Proteomes" id="UP000734854"/>
    </source>
</evidence>
<feature type="coiled-coil region" evidence="2">
    <location>
        <begin position="259"/>
        <end position="331"/>
    </location>
</feature>
<sequence length="570" mass="63655">MRRGPARGGGGRGRGLAVARDSDASLASSRPSSVGGRPASAAPSALLTDRPAQAAALQSVNAFLASHSAPVTLKPPLPAARDITEALHFMLGCLDYPLHDLGEDLPSLLHHLHCPLKLNRSALKAPGTPHAWPHVLSVLHWLVQFVLVTEPTTASSSPQTDQHDEFLFFVTRSYSHFITGEDDAVEDLDEEYLGKAQHQAADTAAAMEAREREAEDLKAKLQTCLAEPSKKVALEREKGMLVEDVKKFQAVVDTWGGKVAAMEASMQEWEKEHEAKEKESDRLCKENEELQRRIDTQVVNVRDMDRMKREMQRVERDIADVESGRNELEEKTWELEATISRKLDEIELILEQSNQAVRELKLGTDFQYVLNVKGSSPAEVIAVNYKATLKPAINALAEETKKISVSKLEESTTLQEQSRKDAKMLADKRSNLASLHSKIDEADTRMILLKNEIEEHAAKCSAKSEKMREEFTKEEHQLIMVEKEAEELLKKSEKELQVATKEADEETQMCASELLTLIDDVSEYKEFMESSISEMKTELSETADFLASLSAKFALSDIRRGGWKRVKRAC</sequence>
<feature type="compositionally biased region" description="Gly residues" evidence="3">
    <location>
        <begin position="1"/>
        <end position="14"/>
    </location>
</feature>
<keyword evidence="6" id="KW-1185">Reference proteome</keyword>
<organism evidence="5 6">
    <name type="scientific">Zingiber officinale</name>
    <name type="common">Ginger</name>
    <name type="synonym">Amomum zingiber</name>
    <dbReference type="NCBI Taxonomy" id="94328"/>
    <lineage>
        <taxon>Eukaryota</taxon>
        <taxon>Viridiplantae</taxon>
        <taxon>Streptophyta</taxon>
        <taxon>Embryophyta</taxon>
        <taxon>Tracheophyta</taxon>
        <taxon>Spermatophyta</taxon>
        <taxon>Magnoliopsida</taxon>
        <taxon>Liliopsida</taxon>
        <taxon>Zingiberales</taxon>
        <taxon>Zingiberaceae</taxon>
        <taxon>Zingiber</taxon>
    </lineage>
</organism>
<evidence type="ECO:0000256" key="3">
    <source>
        <dbReference type="SAM" id="MobiDB-lite"/>
    </source>
</evidence>
<keyword evidence="1" id="KW-0158">Chromosome</keyword>